<evidence type="ECO:0000313" key="2">
    <source>
        <dbReference type="EMBL" id="KAJ8357511.1"/>
    </source>
</evidence>
<feature type="region of interest" description="Disordered" evidence="1">
    <location>
        <begin position="1"/>
        <end position="27"/>
    </location>
</feature>
<organism evidence="2 3">
    <name type="scientific">Synaphobranchus kaupii</name>
    <name type="common">Kaup's arrowtooth eel</name>
    <dbReference type="NCBI Taxonomy" id="118154"/>
    <lineage>
        <taxon>Eukaryota</taxon>
        <taxon>Metazoa</taxon>
        <taxon>Chordata</taxon>
        <taxon>Craniata</taxon>
        <taxon>Vertebrata</taxon>
        <taxon>Euteleostomi</taxon>
        <taxon>Actinopterygii</taxon>
        <taxon>Neopterygii</taxon>
        <taxon>Teleostei</taxon>
        <taxon>Anguilliformes</taxon>
        <taxon>Synaphobranchidae</taxon>
        <taxon>Synaphobranchus</taxon>
    </lineage>
</organism>
<protein>
    <submittedName>
        <fullName evidence="2">Uncharacterized protein</fullName>
    </submittedName>
</protein>
<comment type="caution">
    <text evidence="2">The sequence shown here is derived from an EMBL/GenBank/DDBJ whole genome shotgun (WGS) entry which is preliminary data.</text>
</comment>
<evidence type="ECO:0000313" key="3">
    <source>
        <dbReference type="Proteomes" id="UP001152622"/>
    </source>
</evidence>
<sequence length="146" mass="15752">MPVSPAAKRHSDTGTSAEGTNIDNNSRMQSIIPPRELSQGPSAGCDRSCECLRRPSTKTVIGNKPAGTSNQPIGEGCGECFQGYSTERSQGGVTKVTHPAPVTWPKTQRRIPTNRLNFSPQLIHQADSYLPTALLLSKRKAKHTQA</sequence>
<accession>A0A9Q1FFT3</accession>
<gene>
    <name evidence="2" type="ORF">SKAU_G00203050</name>
</gene>
<proteinExistence type="predicted"/>
<feature type="compositionally biased region" description="Polar residues" evidence="1">
    <location>
        <begin position="13"/>
        <end position="27"/>
    </location>
</feature>
<name>A0A9Q1FFT3_SYNKA</name>
<dbReference type="AlphaFoldDB" id="A0A9Q1FFT3"/>
<reference evidence="2" key="1">
    <citation type="journal article" date="2023" name="Science">
        <title>Genome structures resolve the early diversification of teleost fishes.</title>
        <authorList>
            <person name="Parey E."/>
            <person name="Louis A."/>
            <person name="Montfort J."/>
            <person name="Bouchez O."/>
            <person name="Roques C."/>
            <person name="Iampietro C."/>
            <person name="Lluch J."/>
            <person name="Castinel A."/>
            <person name="Donnadieu C."/>
            <person name="Desvignes T."/>
            <person name="Floi Bucao C."/>
            <person name="Jouanno E."/>
            <person name="Wen M."/>
            <person name="Mejri S."/>
            <person name="Dirks R."/>
            <person name="Jansen H."/>
            <person name="Henkel C."/>
            <person name="Chen W.J."/>
            <person name="Zahm M."/>
            <person name="Cabau C."/>
            <person name="Klopp C."/>
            <person name="Thompson A.W."/>
            <person name="Robinson-Rechavi M."/>
            <person name="Braasch I."/>
            <person name="Lecointre G."/>
            <person name="Bobe J."/>
            <person name="Postlethwait J.H."/>
            <person name="Berthelot C."/>
            <person name="Roest Crollius H."/>
            <person name="Guiguen Y."/>
        </authorList>
    </citation>
    <scope>NUCLEOTIDE SEQUENCE</scope>
    <source>
        <strain evidence="2">WJC10195</strain>
    </source>
</reference>
<evidence type="ECO:0000256" key="1">
    <source>
        <dbReference type="SAM" id="MobiDB-lite"/>
    </source>
</evidence>
<dbReference type="Proteomes" id="UP001152622">
    <property type="component" value="Chromosome 6"/>
</dbReference>
<keyword evidence="3" id="KW-1185">Reference proteome</keyword>
<dbReference type="EMBL" id="JAINUF010000006">
    <property type="protein sequence ID" value="KAJ8357511.1"/>
    <property type="molecule type" value="Genomic_DNA"/>
</dbReference>